<keyword evidence="1" id="KW-0012">Acyltransferase</keyword>
<dbReference type="Proteomes" id="UP000186879">
    <property type="component" value="Chromosome"/>
</dbReference>
<gene>
    <name evidence="1" type="ORF">BHR79_01305</name>
    <name evidence="2" type="ORF">EFE40_01485</name>
    <name evidence="3" type="ORF">SAMN04515625_0083</name>
</gene>
<dbReference type="EMBL" id="FNMU01000001">
    <property type="protein sequence ID" value="SDW00274.1"/>
    <property type="molecule type" value="Genomic_DNA"/>
</dbReference>
<protein>
    <submittedName>
        <fullName evidence="1 3">Acyltransferase</fullName>
    </submittedName>
</protein>
<dbReference type="SUPFAM" id="SSF51161">
    <property type="entry name" value="Trimeric LpxA-like enzymes"/>
    <property type="match status" value="2"/>
</dbReference>
<dbReference type="OrthoDB" id="105377at2157"/>
<reference evidence="1 4" key="1">
    <citation type="submission" date="2016-10" db="EMBL/GenBank/DDBJ databases">
        <title>Methanohalophilus halophilus.</title>
        <authorList>
            <person name="L'haridon S."/>
        </authorList>
    </citation>
    <scope>NUCLEOTIDE SEQUENCE [LARGE SCALE GENOMIC DNA]</scope>
    <source>
        <strain evidence="1 4">Z-7982</strain>
    </source>
</reference>
<reference evidence="3 5" key="2">
    <citation type="submission" date="2016-10" db="EMBL/GenBank/DDBJ databases">
        <authorList>
            <person name="de Groot N.N."/>
        </authorList>
    </citation>
    <scope>NUCLEOTIDE SEQUENCE [LARGE SCALE GENOMIC DNA]</scope>
    <source>
        <strain evidence="3 5">Z-7982</strain>
    </source>
</reference>
<keyword evidence="4" id="KW-1185">Reference proteome</keyword>
<name>A0A1L3Q069_9EURY</name>
<evidence type="ECO:0000313" key="1">
    <source>
        <dbReference type="EMBL" id="APH38253.1"/>
    </source>
</evidence>
<dbReference type="EMBL" id="CP017921">
    <property type="protein sequence ID" value="APH38253.1"/>
    <property type="molecule type" value="Genomic_DNA"/>
</dbReference>
<dbReference type="GO" id="GO:0016746">
    <property type="term" value="F:acyltransferase activity"/>
    <property type="evidence" value="ECO:0007669"/>
    <property type="project" value="UniProtKB-KW"/>
</dbReference>
<dbReference type="GeneID" id="30582351"/>
<dbReference type="Gene3D" id="2.160.10.10">
    <property type="entry name" value="Hexapeptide repeat proteins"/>
    <property type="match status" value="1"/>
</dbReference>
<dbReference type="EMBL" id="RJJG01000001">
    <property type="protein sequence ID" value="RNI10880.1"/>
    <property type="molecule type" value="Genomic_DNA"/>
</dbReference>
<evidence type="ECO:0000313" key="5">
    <source>
        <dbReference type="Proteomes" id="UP000198669"/>
    </source>
</evidence>
<dbReference type="InterPro" id="IPR011004">
    <property type="entry name" value="Trimer_LpxA-like_sf"/>
</dbReference>
<dbReference type="AlphaFoldDB" id="A0A1L3Q069"/>
<dbReference type="Proteomes" id="UP000198669">
    <property type="component" value="Unassembled WGS sequence"/>
</dbReference>
<reference evidence="2 6" key="3">
    <citation type="submission" date="2018-10" db="EMBL/GenBank/DDBJ databases">
        <title>Cultivation of a novel Methanohalophilus strain from Kebrit Deep of the Red Sea and a genomic comparison of members of the genus Methanohalophilus.</title>
        <authorList>
            <person name="Guan Y."/>
            <person name="Ngugi D.K."/>
            <person name="Stingl U."/>
        </authorList>
    </citation>
    <scope>NUCLEOTIDE SEQUENCE [LARGE SCALE GENOMIC DNA]</scope>
    <source>
        <strain evidence="2 6">DSM 3094</strain>
    </source>
</reference>
<dbReference type="RefSeq" id="WP_072560490.1">
    <property type="nucleotide sequence ID" value="NZ_CP017921.1"/>
</dbReference>
<organism evidence="1 4">
    <name type="scientific">Methanohalophilus halophilus</name>
    <dbReference type="NCBI Taxonomy" id="2177"/>
    <lineage>
        <taxon>Archaea</taxon>
        <taxon>Methanobacteriati</taxon>
        <taxon>Methanobacteriota</taxon>
        <taxon>Stenosarchaea group</taxon>
        <taxon>Methanomicrobia</taxon>
        <taxon>Methanosarcinales</taxon>
        <taxon>Methanosarcinaceae</taxon>
        <taxon>Methanohalophilus</taxon>
    </lineage>
</organism>
<proteinExistence type="predicted"/>
<sequence>MEEHNIVLDEDIIVGNHSDIRYGIIADSVIIGERVSVSGDVLARSDIRIDIWSKIGGNVRCGENGYIGEFVNIDGKLFVNGDLDVGNDVKINRGFEAHGWIVVRNPVPVITYIFLYISELLRMGKGEEVEKAMSEFFEEEAKEISYGAMVVPNGSRISADSIRVPGAATIGDSCRLVGNIRAESLKMGGATTLYGSIRTASDIEIGENNAIHGNIVSRGRVVVGKGTHILGEINAYSIRIHEDSRVDGVMRATGGTTFIREKDEVSRSRELIKLDIADQPQ</sequence>
<dbReference type="KEGG" id="mhaz:BHR79_01305"/>
<keyword evidence="1" id="KW-0808">Transferase</keyword>
<dbReference type="STRING" id="2177.BHR79_01305"/>
<accession>A0A1L3Q069</accession>
<evidence type="ECO:0000313" key="2">
    <source>
        <dbReference type="EMBL" id="RNI10880.1"/>
    </source>
</evidence>
<evidence type="ECO:0000313" key="4">
    <source>
        <dbReference type="Proteomes" id="UP000186879"/>
    </source>
</evidence>
<evidence type="ECO:0000313" key="3">
    <source>
        <dbReference type="EMBL" id="SDW00274.1"/>
    </source>
</evidence>
<evidence type="ECO:0000313" key="6">
    <source>
        <dbReference type="Proteomes" id="UP000267921"/>
    </source>
</evidence>
<dbReference type="Proteomes" id="UP000267921">
    <property type="component" value="Unassembled WGS sequence"/>
</dbReference>